<proteinExistence type="predicted"/>
<comment type="caution">
    <text evidence="1">The sequence shown here is derived from an EMBL/GenBank/DDBJ whole genome shotgun (WGS) entry which is preliminary data.</text>
</comment>
<organism evidence="1 2">
    <name type="scientific">Cloeon dipterum</name>
    <dbReference type="NCBI Taxonomy" id="197152"/>
    <lineage>
        <taxon>Eukaryota</taxon>
        <taxon>Metazoa</taxon>
        <taxon>Ecdysozoa</taxon>
        <taxon>Arthropoda</taxon>
        <taxon>Hexapoda</taxon>
        <taxon>Insecta</taxon>
        <taxon>Pterygota</taxon>
        <taxon>Palaeoptera</taxon>
        <taxon>Ephemeroptera</taxon>
        <taxon>Pisciforma</taxon>
        <taxon>Baetidae</taxon>
        <taxon>Cloeon</taxon>
    </lineage>
</organism>
<gene>
    <name evidence="1" type="ORF">CLODIP_2_CD10305</name>
</gene>
<sequence length="200" mass="22732">MPTQTWLDYHNEYLPSGRTDAVYCGFTRSNPVIYVARVFCDGCYIPGYALDGIGYFVSKERQPFILTTNFQVLVSVFIVFVDFLTYQEKAIVADDQVELPERIKFGSFIIDDVRYCGMVDNQNTCHIYYNNEVVSKEATEFEVALDLTSPSEEMDFLYEIASSNDFDDPKSHSTVGTFYSTETVSSDNTMDVDNDAENVS</sequence>
<dbReference type="EMBL" id="CADEPI010000334">
    <property type="protein sequence ID" value="CAB3384070.1"/>
    <property type="molecule type" value="Genomic_DNA"/>
</dbReference>
<dbReference type="InterPro" id="IPR006616">
    <property type="entry name" value="DM9_repeat"/>
</dbReference>
<evidence type="ECO:0000313" key="2">
    <source>
        <dbReference type="Proteomes" id="UP000494165"/>
    </source>
</evidence>
<dbReference type="SMART" id="SM00696">
    <property type="entry name" value="DM9"/>
    <property type="match status" value="1"/>
</dbReference>
<name>A0A8S1DSS9_9INSE</name>
<evidence type="ECO:0000313" key="1">
    <source>
        <dbReference type="EMBL" id="CAB3384070.1"/>
    </source>
</evidence>
<protein>
    <submittedName>
        <fullName evidence="1">Uncharacterized protein</fullName>
    </submittedName>
</protein>
<dbReference type="Proteomes" id="UP000494165">
    <property type="component" value="Unassembled WGS sequence"/>
</dbReference>
<dbReference type="AlphaFoldDB" id="A0A8S1DSS9"/>
<accession>A0A8S1DSS9</accession>
<reference evidence="1 2" key="1">
    <citation type="submission" date="2020-04" db="EMBL/GenBank/DDBJ databases">
        <authorList>
            <person name="Alioto T."/>
            <person name="Alioto T."/>
            <person name="Gomez Garrido J."/>
        </authorList>
    </citation>
    <scope>NUCLEOTIDE SEQUENCE [LARGE SCALE GENOMIC DNA]</scope>
</reference>
<keyword evidence="2" id="KW-1185">Reference proteome</keyword>